<evidence type="ECO:0000256" key="6">
    <source>
        <dbReference type="ARBA" id="ARBA00023136"/>
    </source>
</evidence>
<dbReference type="STRING" id="1122209.SAMN02745752_00162"/>
<comment type="similarity">
    <text evidence="7">Belongs to the TRAP transporter large permease family.</text>
</comment>
<dbReference type="Proteomes" id="UP000182350">
    <property type="component" value="Unassembled WGS sequence"/>
</dbReference>
<name>A0A1K1TI28_9GAMM</name>
<keyword evidence="10" id="KW-1185">Reference proteome</keyword>
<organism evidence="9 10">
    <name type="scientific">Marinospirillum alkaliphilum DSM 21637</name>
    <dbReference type="NCBI Taxonomy" id="1122209"/>
    <lineage>
        <taxon>Bacteria</taxon>
        <taxon>Pseudomonadati</taxon>
        <taxon>Pseudomonadota</taxon>
        <taxon>Gammaproteobacteria</taxon>
        <taxon>Oceanospirillales</taxon>
        <taxon>Oceanospirillaceae</taxon>
        <taxon>Marinospirillum</taxon>
    </lineage>
</organism>
<dbReference type="GO" id="GO:0005886">
    <property type="term" value="C:plasma membrane"/>
    <property type="evidence" value="ECO:0007669"/>
    <property type="project" value="UniProtKB-SubCell"/>
</dbReference>
<dbReference type="AlphaFoldDB" id="A0A1K1TI28"/>
<feature type="transmembrane region" description="Helical" evidence="7">
    <location>
        <begin position="271"/>
        <end position="292"/>
    </location>
</feature>
<sequence length="442" mass="47154">MTGTMIGIIMMLVLMGMLVIRIHIGIAMFIVGAVGYIWISGWFPLISFLKSMPYSRFSIYDLSVIPLFLLMGQFATHGGLSKALFRAGNAFIGHWRGGTAMAGVASCAGFGAISGSSLATAATMTQVVLPELQRKKYKDSLAAGSLAAGGTLGMLIPPSVPLVIYAILAEQNIAKLFMAAFVPGLIAVVSYMLVIGIITRVDPASGGELDAPHSWSERIYTLINTWPVLLIFAAVIGGIYSGIFTPTEAASIGVMATGFMAWKTGGLKNGVWLDCLTGTATATGMMFLILLGADMLNAFMAISQIPANFASWIQGLGLNPFVVLFALIVIYILLGCVMDSLSMILLTVPIFLPVVLGMDFFDLNMEQKAIWFGILALVVMEIGLITPPIGMNVYIIANMAKTIPMATIFRGVWPFLIADVMRIVLLVAFPVLSLGLISWLGG</sequence>
<dbReference type="InterPro" id="IPR004681">
    <property type="entry name" value="TRAP_DctM"/>
</dbReference>
<dbReference type="RefSeq" id="WP_072324422.1">
    <property type="nucleotide sequence ID" value="NZ_FPJW01000001.1"/>
</dbReference>
<feature type="transmembrane region" description="Helical" evidence="7">
    <location>
        <begin position="173"/>
        <end position="198"/>
    </location>
</feature>
<keyword evidence="4 7" id="KW-0812">Transmembrane</keyword>
<feature type="domain" description="TRAP C4-dicarboxylate transport system permease DctM subunit" evidence="8">
    <location>
        <begin position="12"/>
        <end position="431"/>
    </location>
</feature>
<evidence type="ECO:0000256" key="3">
    <source>
        <dbReference type="ARBA" id="ARBA00022519"/>
    </source>
</evidence>
<feature type="transmembrane region" description="Helical" evidence="7">
    <location>
        <begin position="100"/>
        <end position="129"/>
    </location>
</feature>
<comment type="function">
    <text evidence="7">Part of the tripartite ATP-independent periplasmic (TRAP) transport system.</text>
</comment>
<keyword evidence="2" id="KW-1003">Cell membrane</keyword>
<evidence type="ECO:0000259" key="8">
    <source>
        <dbReference type="Pfam" id="PF06808"/>
    </source>
</evidence>
<dbReference type="PANTHER" id="PTHR33362">
    <property type="entry name" value="SIALIC ACID TRAP TRANSPORTER PERMEASE PROTEIN SIAT-RELATED"/>
    <property type="match status" value="1"/>
</dbReference>
<evidence type="ECO:0000256" key="4">
    <source>
        <dbReference type="ARBA" id="ARBA00022692"/>
    </source>
</evidence>
<keyword evidence="3 7" id="KW-0997">Cell inner membrane</keyword>
<dbReference type="EMBL" id="FPJW01000001">
    <property type="protein sequence ID" value="SFX00138.1"/>
    <property type="molecule type" value="Genomic_DNA"/>
</dbReference>
<keyword evidence="7" id="KW-0813">Transport</keyword>
<comment type="subcellular location">
    <subcellularLocation>
        <location evidence="1 7">Cell inner membrane</location>
        <topology evidence="1 7">Multi-pass membrane protein</topology>
    </subcellularLocation>
</comment>
<dbReference type="NCBIfam" id="TIGR00786">
    <property type="entry name" value="dctM"/>
    <property type="match status" value="1"/>
</dbReference>
<evidence type="ECO:0000256" key="7">
    <source>
        <dbReference type="RuleBase" id="RU369079"/>
    </source>
</evidence>
<protein>
    <recommendedName>
        <fullName evidence="7">TRAP transporter large permease protein</fullName>
    </recommendedName>
</protein>
<proteinExistence type="inferred from homology"/>
<comment type="subunit">
    <text evidence="7">The complex comprises the extracytoplasmic solute receptor protein and the two transmembrane proteins.</text>
</comment>
<feature type="transmembrane region" description="Helical" evidence="7">
    <location>
        <begin position="416"/>
        <end position="440"/>
    </location>
</feature>
<evidence type="ECO:0000256" key="5">
    <source>
        <dbReference type="ARBA" id="ARBA00022989"/>
    </source>
</evidence>
<evidence type="ECO:0000256" key="1">
    <source>
        <dbReference type="ARBA" id="ARBA00004429"/>
    </source>
</evidence>
<dbReference type="OrthoDB" id="9796052at2"/>
<dbReference type="GO" id="GO:0022857">
    <property type="term" value="F:transmembrane transporter activity"/>
    <property type="evidence" value="ECO:0007669"/>
    <property type="project" value="UniProtKB-UniRule"/>
</dbReference>
<dbReference type="InterPro" id="IPR010656">
    <property type="entry name" value="DctM"/>
</dbReference>
<feature type="transmembrane region" description="Helical" evidence="7">
    <location>
        <begin position="370"/>
        <end position="395"/>
    </location>
</feature>
<dbReference type="PANTHER" id="PTHR33362:SF5">
    <property type="entry name" value="C4-DICARBOXYLATE TRAP TRANSPORTER LARGE PERMEASE PROTEIN DCTM"/>
    <property type="match status" value="1"/>
</dbReference>
<feature type="transmembrane region" description="Helical" evidence="7">
    <location>
        <begin position="141"/>
        <end position="167"/>
    </location>
</feature>
<evidence type="ECO:0000313" key="9">
    <source>
        <dbReference type="EMBL" id="SFX00138.1"/>
    </source>
</evidence>
<feature type="transmembrane region" description="Helical" evidence="7">
    <location>
        <begin position="219"/>
        <end position="237"/>
    </location>
</feature>
<feature type="transmembrane region" description="Helical" evidence="7">
    <location>
        <begin position="312"/>
        <end position="334"/>
    </location>
</feature>
<keyword evidence="6 7" id="KW-0472">Membrane</keyword>
<feature type="transmembrane region" description="Helical" evidence="7">
    <location>
        <begin position="341"/>
        <end position="358"/>
    </location>
</feature>
<evidence type="ECO:0000313" key="10">
    <source>
        <dbReference type="Proteomes" id="UP000182350"/>
    </source>
</evidence>
<feature type="transmembrane region" description="Helical" evidence="7">
    <location>
        <begin position="59"/>
        <end position="80"/>
    </location>
</feature>
<evidence type="ECO:0000256" key="2">
    <source>
        <dbReference type="ARBA" id="ARBA00022475"/>
    </source>
</evidence>
<keyword evidence="5 7" id="KW-1133">Transmembrane helix</keyword>
<dbReference type="PIRSF" id="PIRSF006066">
    <property type="entry name" value="HI0050"/>
    <property type="match status" value="1"/>
</dbReference>
<accession>A0A1K1TI28</accession>
<gene>
    <name evidence="9" type="ORF">SAMN02745752_00162</name>
</gene>
<feature type="transmembrane region" description="Helical" evidence="7">
    <location>
        <begin position="6"/>
        <end position="39"/>
    </location>
</feature>
<reference evidence="9 10" key="1">
    <citation type="submission" date="2016-11" db="EMBL/GenBank/DDBJ databases">
        <authorList>
            <person name="Jaros S."/>
            <person name="Januszkiewicz K."/>
            <person name="Wedrychowicz H."/>
        </authorList>
    </citation>
    <scope>NUCLEOTIDE SEQUENCE [LARGE SCALE GENOMIC DNA]</scope>
    <source>
        <strain evidence="9 10">DSM 21637</strain>
    </source>
</reference>
<dbReference type="Pfam" id="PF06808">
    <property type="entry name" value="DctM"/>
    <property type="match status" value="1"/>
</dbReference>